<dbReference type="Proteomes" id="UP001429357">
    <property type="component" value="Unassembled WGS sequence"/>
</dbReference>
<evidence type="ECO:0000313" key="3">
    <source>
        <dbReference type="Proteomes" id="UP001429357"/>
    </source>
</evidence>
<dbReference type="NCBIfam" id="TIGR02675">
    <property type="entry name" value="tape_meas_nterm"/>
    <property type="match status" value="1"/>
</dbReference>
<organism evidence="2 3">
    <name type="scientific">Enterococcus diestrammenae</name>
    <dbReference type="NCBI Taxonomy" id="1155073"/>
    <lineage>
        <taxon>Bacteria</taxon>
        <taxon>Bacillati</taxon>
        <taxon>Bacillota</taxon>
        <taxon>Bacilli</taxon>
        <taxon>Lactobacillales</taxon>
        <taxon>Enterococcaceae</taxon>
        <taxon>Enterococcus</taxon>
    </lineage>
</organism>
<evidence type="ECO:0000259" key="1">
    <source>
        <dbReference type="Pfam" id="PF20155"/>
    </source>
</evidence>
<dbReference type="InterPro" id="IPR013491">
    <property type="entry name" value="Tape_meas_N"/>
</dbReference>
<evidence type="ECO:0000313" key="2">
    <source>
        <dbReference type="EMBL" id="MEO1782241.1"/>
    </source>
</evidence>
<feature type="domain" description="Tape measure protein N-terminal" evidence="1">
    <location>
        <begin position="64"/>
        <end position="256"/>
    </location>
</feature>
<dbReference type="EMBL" id="MAEI02000001">
    <property type="protein sequence ID" value="MEO1782241.1"/>
    <property type="molecule type" value="Genomic_DNA"/>
</dbReference>
<comment type="caution">
    <text evidence="2">The sequence shown here is derived from an EMBL/GenBank/DDBJ whole genome shotgun (WGS) entry which is preliminary data.</text>
</comment>
<keyword evidence="3" id="KW-1185">Reference proteome</keyword>
<name>A0ABV0F6I5_9ENTE</name>
<dbReference type="Pfam" id="PF20155">
    <property type="entry name" value="TMP_3"/>
    <property type="match status" value="1"/>
</dbReference>
<reference evidence="3" key="1">
    <citation type="submission" date="2016-06" db="EMBL/GenBank/DDBJ databases">
        <title>Four novel species of enterococci isolated from chicken manure.</title>
        <authorList>
            <person name="Van Tyne D."/>
        </authorList>
    </citation>
    <scope>NUCLEOTIDE SEQUENCE [LARGE SCALE GENOMIC DNA]</scope>
    <source>
        <strain evidence="3">JM9A</strain>
    </source>
</reference>
<reference evidence="2 3" key="2">
    <citation type="submission" date="2024-02" db="EMBL/GenBank/DDBJ databases">
        <title>The Genome Sequence of Enterococcus diestrammenae JM9A.</title>
        <authorList>
            <person name="Earl A."/>
            <person name="Manson A."/>
            <person name="Gilmore M."/>
            <person name="Sanders J."/>
            <person name="Shea T."/>
            <person name="Howe W."/>
            <person name="Livny J."/>
            <person name="Cuomo C."/>
            <person name="Neafsey D."/>
            <person name="Birren B."/>
        </authorList>
    </citation>
    <scope>NUCLEOTIDE SEQUENCE [LARGE SCALE GENOMIC DNA]</scope>
    <source>
        <strain evidence="2 3">JM9A</strain>
    </source>
</reference>
<sequence>MSDGRVVISVDVDGKDVKVLNGDLDQLESKASKAGGGIKQMATAFGLVKVAGAAIGVLKSSMDGAIKRLDTLNNADRVFANMGFSAEDTKKTMENLKASIQGLPTPLDGAVKSVQLLASSTGDLDKSQKVFSALNNGILGFGGSTEQVENAVVQLSQAFSNGKVDAETWNSMIDSGLGPALNALAKQMGMTTGEMKAGLSEGTISVESFQDALIKLNEEGGGGLKSLQQIAKDATAGIGTGMANMKTAVVRGLANILGKFDEIAKKLTGKSIGENITVLSGMIDKAFTAIVSSMDKILPAIDMVMGAFNNLKQASGVFSWMEWTFKWVSLQVQNLVLQVKDRLGGFVDSFQNLVSQIQPILTKVAGILSGWAITIGDVLQYAIPLALDVIKPILMGL</sequence>
<gene>
    <name evidence="2" type="ORF">BAU18_001834</name>
</gene>
<proteinExistence type="predicted"/>
<accession>A0ABV0F6I5</accession>
<protein>
    <recommendedName>
        <fullName evidence="1">Tape measure protein N-terminal domain-containing protein</fullName>
    </recommendedName>
</protein>